<keyword evidence="1" id="KW-1133">Transmembrane helix</keyword>
<feature type="transmembrane region" description="Helical" evidence="1">
    <location>
        <begin position="50"/>
        <end position="80"/>
    </location>
</feature>
<organism evidence="2 3">
    <name type="scientific">Mycolicibacterium parafortuitum</name>
    <name type="common">Mycobacterium parafortuitum</name>
    <dbReference type="NCBI Taxonomy" id="39692"/>
    <lineage>
        <taxon>Bacteria</taxon>
        <taxon>Bacillati</taxon>
        <taxon>Actinomycetota</taxon>
        <taxon>Actinomycetes</taxon>
        <taxon>Mycobacteriales</taxon>
        <taxon>Mycobacteriaceae</taxon>
        <taxon>Mycolicibacterium</taxon>
    </lineage>
</organism>
<dbReference type="RefSeq" id="WP_163765695.1">
    <property type="nucleotide sequence ID" value="NZ_AP022598.1"/>
</dbReference>
<dbReference type="EMBL" id="AP022598">
    <property type="protein sequence ID" value="BBY74209.1"/>
    <property type="molecule type" value="Genomic_DNA"/>
</dbReference>
<accession>A0A7I7U0J8</accession>
<evidence type="ECO:0000256" key="1">
    <source>
        <dbReference type="SAM" id="Phobius"/>
    </source>
</evidence>
<keyword evidence="1" id="KW-0472">Membrane</keyword>
<proteinExistence type="predicted"/>
<sequence>MSRLAAVAFGLLMAGAVAYRADGFALVAAGTAAAAVLASAWVRPAASAAVLLAVLTVVLGAPAPMHAVLAGLAAAVYLVVLHTDPTVPTMTFAVGFAAAAAAVVVLPVQVAWLPLAAPPAMLAGYLLAVRQFTR</sequence>
<keyword evidence="1" id="KW-0812">Transmembrane</keyword>
<gene>
    <name evidence="2" type="ORF">MPRF_11080</name>
</gene>
<reference evidence="2 3" key="1">
    <citation type="journal article" date="2019" name="Emerg. Microbes Infect.">
        <title>Comprehensive subspecies identification of 175 nontuberculous mycobacteria species based on 7547 genomic profiles.</title>
        <authorList>
            <person name="Matsumoto Y."/>
            <person name="Kinjo T."/>
            <person name="Motooka D."/>
            <person name="Nabeya D."/>
            <person name="Jung N."/>
            <person name="Uechi K."/>
            <person name="Horii T."/>
            <person name="Iida T."/>
            <person name="Fujita J."/>
            <person name="Nakamura S."/>
        </authorList>
    </citation>
    <scope>NUCLEOTIDE SEQUENCE [LARGE SCALE GENOMIC DNA]</scope>
    <source>
        <strain evidence="2 3">JCM 6367</strain>
    </source>
</reference>
<dbReference type="AlphaFoldDB" id="A0A7I7U0J8"/>
<evidence type="ECO:0008006" key="4">
    <source>
        <dbReference type="Google" id="ProtNLM"/>
    </source>
</evidence>
<name>A0A7I7U0J8_MYCPF</name>
<evidence type="ECO:0000313" key="2">
    <source>
        <dbReference type="EMBL" id="BBY74209.1"/>
    </source>
</evidence>
<dbReference type="Proteomes" id="UP000466554">
    <property type="component" value="Chromosome"/>
</dbReference>
<protein>
    <recommendedName>
        <fullName evidence="4">Integral membrane protein</fullName>
    </recommendedName>
</protein>
<feature type="transmembrane region" description="Helical" evidence="1">
    <location>
        <begin position="87"/>
        <end position="106"/>
    </location>
</feature>
<evidence type="ECO:0000313" key="3">
    <source>
        <dbReference type="Proteomes" id="UP000466554"/>
    </source>
</evidence>